<dbReference type="EMBL" id="CAUYUJ010001631">
    <property type="protein sequence ID" value="CAK0796814.1"/>
    <property type="molecule type" value="Genomic_DNA"/>
</dbReference>
<evidence type="ECO:0000313" key="3">
    <source>
        <dbReference type="Proteomes" id="UP001189429"/>
    </source>
</evidence>
<feature type="non-terminal residue" evidence="2">
    <location>
        <position position="1"/>
    </location>
</feature>
<protein>
    <submittedName>
        <fullName evidence="2">Uncharacterized protein</fullName>
    </submittedName>
</protein>
<feature type="compositionally biased region" description="Basic and acidic residues" evidence="1">
    <location>
        <begin position="1"/>
        <end position="11"/>
    </location>
</feature>
<organism evidence="2 3">
    <name type="scientific">Prorocentrum cordatum</name>
    <dbReference type="NCBI Taxonomy" id="2364126"/>
    <lineage>
        <taxon>Eukaryota</taxon>
        <taxon>Sar</taxon>
        <taxon>Alveolata</taxon>
        <taxon>Dinophyceae</taxon>
        <taxon>Prorocentrales</taxon>
        <taxon>Prorocentraceae</taxon>
        <taxon>Prorocentrum</taxon>
    </lineage>
</organism>
<accession>A0ABN9PUC0</accession>
<comment type="caution">
    <text evidence="2">The sequence shown here is derived from an EMBL/GenBank/DDBJ whole genome shotgun (WGS) entry which is preliminary data.</text>
</comment>
<keyword evidence="3" id="KW-1185">Reference proteome</keyword>
<evidence type="ECO:0000256" key="1">
    <source>
        <dbReference type="SAM" id="MobiDB-lite"/>
    </source>
</evidence>
<feature type="region of interest" description="Disordered" evidence="1">
    <location>
        <begin position="1"/>
        <end position="106"/>
    </location>
</feature>
<sequence length="245" mass="24716">AKARRAAEGPDQKAVLLLGKEAKKAKGAKGTKEKKPSAGAAEAAADGSAGAPPPPDVAMPRSQVAPPCSPDSSPTWSPMGDASRSEAPLFDHMGGAPEDGLLDESFVAGPADAATDELPRVEAARPPAAPPRAWALLPSVGTWLRPAPRPLRAVPAPAPAAAPPALVAAAEGAEEGARCAAPAAPRPAVEDEAFVAVWPVAEKEQPAVEDEASACVLAWPAAEEAPKDEACASALAWPMAEKAPK</sequence>
<reference evidence="2" key="1">
    <citation type="submission" date="2023-10" db="EMBL/GenBank/DDBJ databases">
        <authorList>
            <person name="Chen Y."/>
            <person name="Shah S."/>
            <person name="Dougan E. K."/>
            <person name="Thang M."/>
            <person name="Chan C."/>
        </authorList>
    </citation>
    <scope>NUCLEOTIDE SEQUENCE [LARGE SCALE GENOMIC DNA]</scope>
</reference>
<feature type="compositionally biased region" description="Basic and acidic residues" evidence="1">
    <location>
        <begin position="20"/>
        <end position="36"/>
    </location>
</feature>
<proteinExistence type="predicted"/>
<feature type="non-terminal residue" evidence="2">
    <location>
        <position position="245"/>
    </location>
</feature>
<gene>
    <name evidence="2" type="ORF">PCOR1329_LOCUS6092</name>
</gene>
<feature type="compositionally biased region" description="Low complexity" evidence="1">
    <location>
        <begin position="37"/>
        <end position="50"/>
    </location>
</feature>
<name>A0ABN9PUC0_9DINO</name>
<dbReference type="Proteomes" id="UP001189429">
    <property type="component" value="Unassembled WGS sequence"/>
</dbReference>
<evidence type="ECO:0000313" key="2">
    <source>
        <dbReference type="EMBL" id="CAK0796814.1"/>
    </source>
</evidence>